<dbReference type="PROSITE" id="PS01174">
    <property type="entry name" value="LIPASE_GDXG_SER"/>
    <property type="match status" value="1"/>
</dbReference>
<keyword evidence="4" id="KW-0812">Transmembrane</keyword>
<dbReference type="OrthoDB" id="2152029at2759"/>
<dbReference type="AlphaFoldDB" id="A0A6A5TPI2"/>
<dbReference type="GO" id="GO:0016787">
    <property type="term" value="F:hydrolase activity"/>
    <property type="evidence" value="ECO:0007669"/>
    <property type="project" value="UniProtKB-KW"/>
</dbReference>
<name>A0A6A5TPI2_9PLEO</name>
<evidence type="ECO:0000259" key="5">
    <source>
        <dbReference type="Pfam" id="PF07859"/>
    </source>
</evidence>
<evidence type="ECO:0000313" key="6">
    <source>
        <dbReference type="EMBL" id="KAF1953602.1"/>
    </source>
</evidence>
<proteinExistence type="inferred from homology"/>
<dbReference type="SUPFAM" id="SSF53474">
    <property type="entry name" value="alpha/beta-Hydrolases"/>
    <property type="match status" value="1"/>
</dbReference>
<dbReference type="InterPro" id="IPR033140">
    <property type="entry name" value="Lipase_GDXG_put_SER_AS"/>
</dbReference>
<dbReference type="Gene3D" id="3.40.50.1820">
    <property type="entry name" value="alpha/beta hydrolase"/>
    <property type="match status" value="1"/>
</dbReference>
<comment type="similarity">
    <text evidence="1">Belongs to the 'GDXG' lipolytic enzyme family.</text>
</comment>
<protein>
    <submittedName>
        <fullName evidence="6">Alpha/beta-hydrolase</fullName>
    </submittedName>
</protein>
<evidence type="ECO:0000256" key="1">
    <source>
        <dbReference type="ARBA" id="ARBA00010515"/>
    </source>
</evidence>
<dbReference type="InterPro" id="IPR029058">
    <property type="entry name" value="AB_hydrolase_fold"/>
</dbReference>
<keyword evidence="7" id="KW-1185">Reference proteome</keyword>
<dbReference type="PANTHER" id="PTHR48081:SF8">
    <property type="entry name" value="ALPHA_BETA HYDROLASE FOLD-3 DOMAIN-CONTAINING PROTEIN-RELATED"/>
    <property type="match status" value="1"/>
</dbReference>
<evidence type="ECO:0000256" key="2">
    <source>
        <dbReference type="ARBA" id="ARBA00022801"/>
    </source>
</evidence>
<keyword evidence="2 6" id="KW-0378">Hydrolase</keyword>
<reference evidence="6" key="1">
    <citation type="journal article" date="2020" name="Stud. Mycol.">
        <title>101 Dothideomycetes genomes: a test case for predicting lifestyles and emergence of pathogens.</title>
        <authorList>
            <person name="Haridas S."/>
            <person name="Albert R."/>
            <person name="Binder M."/>
            <person name="Bloem J."/>
            <person name="Labutti K."/>
            <person name="Salamov A."/>
            <person name="Andreopoulos B."/>
            <person name="Baker S."/>
            <person name="Barry K."/>
            <person name="Bills G."/>
            <person name="Bluhm B."/>
            <person name="Cannon C."/>
            <person name="Castanera R."/>
            <person name="Culley D."/>
            <person name="Daum C."/>
            <person name="Ezra D."/>
            <person name="Gonzalez J."/>
            <person name="Henrissat B."/>
            <person name="Kuo A."/>
            <person name="Liang C."/>
            <person name="Lipzen A."/>
            <person name="Lutzoni F."/>
            <person name="Magnuson J."/>
            <person name="Mondo S."/>
            <person name="Nolan M."/>
            <person name="Ohm R."/>
            <person name="Pangilinan J."/>
            <person name="Park H.-J."/>
            <person name="Ramirez L."/>
            <person name="Alfaro M."/>
            <person name="Sun H."/>
            <person name="Tritt A."/>
            <person name="Yoshinaga Y."/>
            <person name="Zwiers L.-H."/>
            <person name="Turgeon B."/>
            <person name="Goodwin S."/>
            <person name="Spatafora J."/>
            <person name="Crous P."/>
            <person name="Grigoriev I."/>
        </authorList>
    </citation>
    <scope>NUCLEOTIDE SEQUENCE</scope>
    <source>
        <strain evidence="6">CBS 675.92</strain>
    </source>
</reference>
<dbReference type="Proteomes" id="UP000800035">
    <property type="component" value="Unassembled WGS sequence"/>
</dbReference>
<evidence type="ECO:0000313" key="7">
    <source>
        <dbReference type="Proteomes" id="UP000800035"/>
    </source>
</evidence>
<sequence length="348" mass="38500">MAPVWSYQPLKGLLTAYILGISPLYFSLPSIYYIPKRLRPHPNWSIRTSLGRAFYYQLFKYATMIRLAPQYAVKSNDLKDRFVMVKPSSSDLYTGILKHPIIKPSRKFVLYLPGGAYVFATIPSKAGVFPSTLFEKGMDAITFFGQYRVAATPETRFPAAIQDAVTFYLYLLDLGIPAKNIIVSGDSAGGHLVLALLRYIEDSKTLLPRPRGAISWSPWVNMTASAMLAYKKSPNNSTDLVPYTILEWGIEAYPPPSDESSSQVQAYLSPALYPFATKTPLLLQAGSVEVFHADIRAFAQDMAAMPGSRVKYHETADAPHDLSLCGGTLGLEKEAVDVIKVADGFFDT</sequence>
<dbReference type="InterPro" id="IPR050300">
    <property type="entry name" value="GDXG_lipolytic_enzyme"/>
</dbReference>
<evidence type="ECO:0000256" key="3">
    <source>
        <dbReference type="PROSITE-ProRule" id="PRU10038"/>
    </source>
</evidence>
<gene>
    <name evidence="6" type="ORF">CC80DRAFT_595793</name>
</gene>
<dbReference type="PANTHER" id="PTHR48081">
    <property type="entry name" value="AB HYDROLASE SUPERFAMILY PROTEIN C4A8.06C"/>
    <property type="match status" value="1"/>
</dbReference>
<feature type="domain" description="Alpha/beta hydrolase fold-3" evidence="5">
    <location>
        <begin position="109"/>
        <end position="321"/>
    </location>
</feature>
<organism evidence="6 7">
    <name type="scientific">Byssothecium circinans</name>
    <dbReference type="NCBI Taxonomy" id="147558"/>
    <lineage>
        <taxon>Eukaryota</taxon>
        <taxon>Fungi</taxon>
        <taxon>Dikarya</taxon>
        <taxon>Ascomycota</taxon>
        <taxon>Pezizomycotina</taxon>
        <taxon>Dothideomycetes</taxon>
        <taxon>Pleosporomycetidae</taxon>
        <taxon>Pleosporales</taxon>
        <taxon>Massarineae</taxon>
        <taxon>Massarinaceae</taxon>
        <taxon>Byssothecium</taxon>
    </lineage>
</organism>
<accession>A0A6A5TPI2</accession>
<evidence type="ECO:0000256" key="4">
    <source>
        <dbReference type="SAM" id="Phobius"/>
    </source>
</evidence>
<dbReference type="InterPro" id="IPR013094">
    <property type="entry name" value="AB_hydrolase_3"/>
</dbReference>
<dbReference type="Pfam" id="PF07859">
    <property type="entry name" value="Abhydrolase_3"/>
    <property type="match status" value="1"/>
</dbReference>
<keyword evidence="4" id="KW-1133">Transmembrane helix</keyword>
<dbReference type="EMBL" id="ML977003">
    <property type="protein sequence ID" value="KAF1953602.1"/>
    <property type="molecule type" value="Genomic_DNA"/>
</dbReference>
<keyword evidence="4" id="KW-0472">Membrane</keyword>
<feature type="transmembrane region" description="Helical" evidence="4">
    <location>
        <begin position="12"/>
        <end position="34"/>
    </location>
</feature>
<feature type="active site" evidence="3">
    <location>
        <position position="187"/>
    </location>
</feature>